<evidence type="ECO:0000313" key="2">
    <source>
        <dbReference type="EMBL" id="EKX47188.1"/>
    </source>
</evidence>
<dbReference type="eggNOG" id="ENOG502QT1I">
    <property type="taxonomic scope" value="Eukaryota"/>
</dbReference>
<evidence type="ECO:0000313" key="4">
    <source>
        <dbReference type="Proteomes" id="UP000011087"/>
    </source>
</evidence>
<dbReference type="EnsemblProtists" id="EKX47188">
    <property type="protein sequence ID" value="EKX47188"/>
    <property type="gene ID" value="GUITHDRAFT_94088"/>
</dbReference>
<feature type="domain" description="DUF7788" evidence="1">
    <location>
        <begin position="61"/>
        <end position="256"/>
    </location>
</feature>
<dbReference type="InterPro" id="IPR036465">
    <property type="entry name" value="vWFA_dom_sf"/>
</dbReference>
<dbReference type="OrthoDB" id="1149618at2759"/>
<dbReference type="RefSeq" id="XP_005834168.1">
    <property type="nucleotide sequence ID" value="XM_005834111.1"/>
</dbReference>
<dbReference type="Proteomes" id="UP000011087">
    <property type="component" value="Unassembled WGS sequence"/>
</dbReference>
<dbReference type="EMBL" id="JH992991">
    <property type="protein sequence ID" value="EKX47188.1"/>
    <property type="molecule type" value="Genomic_DNA"/>
</dbReference>
<reference evidence="3" key="3">
    <citation type="submission" date="2016-03" db="UniProtKB">
        <authorList>
            <consortium name="EnsemblProtists"/>
        </authorList>
    </citation>
    <scope>IDENTIFICATION</scope>
</reference>
<proteinExistence type="predicted"/>
<evidence type="ECO:0000313" key="3">
    <source>
        <dbReference type="EnsemblProtists" id="EKX47188"/>
    </source>
</evidence>
<name>L1JF71_GUITC</name>
<dbReference type="OMA" id="EHEMWID"/>
<gene>
    <name evidence="2" type="ORF">GUITHDRAFT_94088</name>
</gene>
<dbReference type="Pfam" id="PF25043">
    <property type="entry name" value="DUF7788"/>
    <property type="match status" value="1"/>
</dbReference>
<accession>L1JF71</accession>
<dbReference type="PANTHER" id="PTHR31373:SF27">
    <property type="entry name" value="TROVE DOMAIN-CONTAINING PROTEIN"/>
    <property type="match status" value="1"/>
</dbReference>
<dbReference type="HOGENOM" id="CLU_978095_0_0_1"/>
<dbReference type="InterPro" id="IPR011205">
    <property type="entry name" value="UCP015417_vWA"/>
</dbReference>
<dbReference type="SUPFAM" id="SSF53300">
    <property type="entry name" value="vWA-like"/>
    <property type="match status" value="1"/>
</dbReference>
<dbReference type="KEGG" id="gtt:GUITHDRAFT_94088"/>
<dbReference type="GeneID" id="17303828"/>
<dbReference type="PANTHER" id="PTHR31373">
    <property type="entry name" value="OS06G0652100 PROTEIN"/>
    <property type="match status" value="1"/>
</dbReference>
<dbReference type="AlphaFoldDB" id="L1JF71"/>
<sequence>MIAKRKEELRKNAQDLEDALAAKEANESTGKVSQVLSIVQDALQDKAIASGSSRPVDLGKTIAMCDVSGSMSGVPMFVSIALGILCSELSHPAYKDRVLSFSSEPSWRLLGDCRDFVDKVQHVRESDWGCSTDIYKAMELVLSLVEEKKLSSEDVPNLLIISDMQFNSASDAEPSTLYENLTKLFAQAGEKLYGKPLDLPQIIFWNVKDACNGFHAPPDAPGITMLSGFSPAMLKFVLSGELQQELFESTRKQSARDMLVNVLEEEGLAPVRAALDKMDEKMFLV</sequence>
<reference evidence="2 4" key="1">
    <citation type="journal article" date="2012" name="Nature">
        <title>Algal genomes reveal evolutionary mosaicism and the fate of nucleomorphs.</title>
        <authorList>
            <consortium name="DOE Joint Genome Institute"/>
            <person name="Curtis B.A."/>
            <person name="Tanifuji G."/>
            <person name="Burki F."/>
            <person name="Gruber A."/>
            <person name="Irimia M."/>
            <person name="Maruyama S."/>
            <person name="Arias M.C."/>
            <person name="Ball S.G."/>
            <person name="Gile G.H."/>
            <person name="Hirakawa Y."/>
            <person name="Hopkins J.F."/>
            <person name="Kuo A."/>
            <person name="Rensing S.A."/>
            <person name="Schmutz J."/>
            <person name="Symeonidi A."/>
            <person name="Elias M."/>
            <person name="Eveleigh R.J."/>
            <person name="Herman E.K."/>
            <person name="Klute M.J."/>
            <person name="Nakayama T."/>
            <person name="Obornik M."/>
            <person name="Reyes-Prieto A."/>
            <person name="Armbrust E.V."/>
            <person name="Aves S.J."/>
            <person name="Beiko R.G."/>
            <person name="Coutinho P."/>
            <person name="Dacks J.B."/>
            <person name="Durnford D.G."/>
            <person name="Fast N.M."/>
            <person name="Green B.R."/>
            <person name="Grisdale C.J."/>
            <person name="Hempel F."/>
            <person name="Henrissat B."/>
            <person name="Hoppner M.P."/>
            <person name="Ishida K."/>
            <person name="Kim E."/>
            <person name="Koreny L."/>
            <person name="Kroth P.G."/>
            <person name="Liu Y."/>
            <person name="Malik S.B."/>
            <person name="Maier U.G."/>
            <person name="McRose D."/>
            <person name="Mock T."/>
            <person name="Neilson J.A."/>
            <person name="Onodera N.T."/>
            <person name="Poole A.M."/>
            <person name="Pritham E.J."/>
            <person name="Richards T.A."/>
            <person name="Rocap G."/>
            <person name="Roy S.W."/>
            <person name="Sarai C."/>
            <person name="Schaack S."/>
            <person name="Shirato S."/>
            <person name="Slamovits C.H."/>
            <person name="Spencer D.F."/>
            <person name="Suzuki S."/>
            <person name="Worden A.Z."/>
            <person name="Zauner S."/>
            <person name="Barry K."/>
            <person name="Bell C."/>
            <person name="Bharti A.K."/>
            <person name="Crow J.A."/>
            <person name="Grimwood J."/>
            <person name="Kramer R."/>
            <person name="Lindquist E."/>
            <person name="Lucas S."/>
            <person name="Salamov A."/>
            <person name="McFadden G.I."/>
            <person name="Lane C.E."/>
            <person name="Keeling P.J."/>
            <person name="Gray M.W."/>
            <person name="Grigoriev I.V."/>
            <person name="Archibald J.M."/>
        </authorList>
    </citation>
    <scope>NUCLEOTIDE SEQUENCE</scope>
    <source>
        <strain evidence="2 4">CCMP2712</strain>
    </source>
</reference>
<keyword evidence="4" id="KW-1185">Reference proteome</keyword>
<dbReference type="Gene3D" id="3.40.50.410">
    <property type="entry name" value="von Willebrand factor, type A domain"/>
    <property type="match status" value="1"/>
</dbReference>
<dbReference type="InterPro" id="IPR056690">
    <property type="entry name" value="DUF7788"/>
</dbReference>
<protein>
    <recommendedName>
        <fullName evidence="1">DUF7788 domain-containing protein</fullName>
    </recommendedName>
</protein>
<evidence type="ECO:0000259" key="1">
    <source>
        <dbReference type="Pfam" id="PF25043"/>
    </source>
</evidence>
<organism evidence="2">
    <name type="scientific">Guillardia theta (strain CCMP2712)</name>
    <name type="common">Cryptophyte</name>
    <dbReference type="NCBI Taxonomy" id="905079"/>
    <lineage>
        <taxon>Eukaryota</taxon>
        <taxon>Cryptophyceae</taxon>
        <taxon>Pyrenomonadales</taxon>
        <taxon>Geminigeraceae</taxon>
        <taxon>Guillardia</taxon>
    </lineage>
</organism>
<dbReference type="STRING" id="905079.L1JF71"/>
<reference evidence="4" key="2">
    <citation type="submission" date="2012-11" db="EMBL/GenBank/DDBJ databases">
        <authorList>
            <person name="Kuo A."/>
            <person name="Curtis B.A."/>
            <person name="Tanifuji G."/>
            <person name="Burki F."/>
            <person name="Gruber A."/>
            <person name="Irimia M."/>
            <person name="Maruyama S."/>
            <person name="Arias M.C."/>
            <person name="Ball S.G."/>
            <person name="Gile G.H."/>
            <person name="Hirakawa Y."/>
            <person name="Hopkins J.F."/>
            <person name="Rensing S.A."/>
            <person name="Schmutz J."/>
            <person name="Symeonidi A."/>
            <person name="Elias M."/>
            <person name="Eveleigh R.J."/>
            <person name="Herman E.K."/>
            <person name="Klute M.J."/>
            <person name="Nakayama T."/>
            <person name="Obornik M."/>
            <person name="Reyes-Prieto A."/>
            <person name="Armbrust E.V."/>
            <person name="Aves S.J."/>
            <person name="Beiko R.G."/>
            <person name="Coutinho P."/>
            <person name="Dacks J.B."/>
            <person name="Durnford D.G."/>
            <person name="Fast N.M."/>
            <person name="Green B.R."/>
            <person name="Grisdale C."/>
            <person name="Hempe F."/>
            <person name="Henrissat B."/>
            <person name="Hoppner M.P."/>
            <person name="Ishida K.-I."/>
            <person name="Kim E."/>
            <person name="Koreny L."/>
            <person name="Kroth P.G."/>
            <person name="Liu Y."/>
            <person name="Malik S.-B."/>
            <person name="Maier U.G."/>
            <person name="McRose D."/>
            <person name="Mock T."/>
            <person name="Neilson J.A."/>
            <person name="Onodera N.T."/>
            <person name="Poole A.M."/>
            <person name="Pritham E.J."/>
            <person name="Richards T.A."/>
            <person name="Rocap G."/>
            <person name="Roy S.W."/>
            <person name="Sarai C."/>
            <person name="Schaack S."/>
            <person name="Shirato S."/>
            <person name="Slamovits C.H."/>
            <person name="Spencer D.F."/>
            <person name="Suzuki S."/>
            <person name="Worden A.Z."/>
            <person name="Zauner S."/>
            <person name="Barry K."/>
            <person name="Bell C."/>
            <person name="Bharti A.K."/>
            <person name="Crow J.A."/>
            <person name="Grimwood J."/>
            <person name="Kramer R."/>
            <person name="Lindquist E."/>
            <person name="Lucas S."/>
            <person name="Salamov A."/>
            <person name="McFadden G.I."/>
            <person name="Lane C.E."/>
            <person name="Keeling P.J."/>
            <person name="Gray M.W."/>
            <person name="Grigoriev I.V."/>
            <person name="Archibald J.M."/>
        </authorList>
    </citation>
    <scope>NUCLEOTIDE SEQUENCE</scope>
    <source>
        <strain evidence="4">CCMP2712</strain>
    </source>
</reference>
<dbReference type="PaxDb" id="55529-EKX47188"/>